<accession>A0A922I499</accession>
<evidence type="ECO:0000256" key="4">
    <source>
        <dbReference type="ARBA" id="ARBA00022741"/>
    </source>
</evidence>
<feature type="compositionally biased region" description="Acidic residues" evidence="9">
    <location>
        <begin position="429"/>
        <end position="439"/>
    </location>
</feature>
<comment type="caution">
    <text evidence="12">The sequence shown here is derived from an EMBL/GenBank/DDBJ whole genome shotgun (WGS) entry which is preliminary data.</text>
</comment>
<evidence type="ECO:0000256" key="2">
    <source>
        <dbReference type="ARBA" id="ARBA00022553"/>
    </source>
</evidence>
<proteinExistence type="predicted"/>
<feature type="compositionally biased region" description="Basic residues" evidence="9">
    <location>
        <begin position="657"/>
        <end position="674"/>
    </location>
</feature>
<feature type="coiled-coil region" evidence="8">
    <location>
        <begin position="881"/>
        <end position="987"/>
    </location>
</feature>
<name>A0A922I499_DERFA</name>
<reference evidence="11" key="3">
    <citation type="journal article" date="2021" name="World Allergy Organ. J.">
        <title>Chromosome-level assembly of Dermatophagoides farinae genome and transcriptome reveals two novel allergens Der f 37 and Der f 39.</title>
        <authorList>
            <person name="Chen J."/>
            <person name="Cai Z."/>
            <person name="Fan D."/>
            <person name="Hu J."/>
            <person name="Hou Y."/>
            <person name="He Y."/>
            <person name="Zhang Z."/>
            <person name="Zhao Z."/>
            <person name="Gao P."/>
            <person name="Hu W."/>
            <person name="Sun J."/>
            <person name="Li J."/>
            <person name="Ji K."/>
        </authorList>
    </citation>
    <scope>NUCLEOTIDE SEQUENCE</scope>
    <source>
        <strain evidence="11">JKM2019</strain>
    </source>
</reference>
<keyword evidence="1" id="KW-0723">Serine/threonine-protein kinase</keyword>
<evidence type="ECO:0000256" key="5">
    <source>
        <dbReference type="ARBA" id="ARBA00022777"/>
    </source>
</evidence>
<evidence type="ECO:0000256" key="1">
    <source>
        <dbReference type="ARBA" id="ARBA00022527"/>
    </source>
</evidence>
<dbReference type="GO" id="GO:0004674">
    <property type="term" value="F:protein serine/threonine kinase activity"/>
    <property type="evidence" value="ECO:0007669"/>
    <property type="project" value="UniProtKB-KW"/>
</dbReference>
<feature type="binding site" evidence="7">
    <location>
        <position position="71"/>
    </location>
    <ligand>
        <name>ATP</name>
        <dbReference type="ChEBI" id="CHEBI:30616"/>
    </ligand>
</feature>
<evidence type="ECO:0000256" key="8">
    <source>
        <dbReference type="SAM" id="Coils"/>
    </source>
</evidence>
<evidence type="ECO:0000256" key="6">
    <source>
        <dbReference type="ARBA" id="ARBA00022840"/>
    </source>
</evidence>
<evidence type="ECO:0000256" key="7">
    <source>
        <dbReference type="PROSITE-ProRule" id="PRU10141"/>
    </source>
</evidence>
<keyword evidence="2" id="KW-0597">Phosphoprotein</keyword>
<feature type="region of interest" description="Disordered" evidence="9">
    <location>
        <begin position="577"/>
        <end position="596"/>
    </location>
</feature>
<dbReference type="PROSITE" id="PS00107">
    <property type="entry name" value="PROTEIN_KINASE_ATP"/>
    <property type="match status" value="1"/>
</dbReference>
<dbReference type="Gene3D" id="3.30.200.20">
    <property type="entry name" value="Phosphorylase Kinase, domain 1"/>
    <property type="match status" value="1"/>
</dbReference>
<feature type="compositionally biased region" description="Low complexity" evidence="9">
    <location>
        <begin position="712"/>
        <end position="726"/>
    </location>
</feature>
<dbReference type="FunFam" id="3.30.200.20:FF:000353">
    <property type="entry name" value="Sterile20-like kinase, isoform B"/>
    <property type="match status" value="1"/>
</dbReference>
<feature type="compositionally biased region" description="Low complexity" evidence="9">
    <location>
        <begin position="692"/>
        <end position="704"/>
    </location>
</feature>
<dbReference type="OrthoDB" id="6506126at2759"/>
<sequence length="1193" mass="138681">MSTFFERIKNKVFRAGNHGSAGTKRKKFFHNIKFDENPEETWKTVGEIGDGSFGKVYKAQNIHNGQLAAAKICELKEEDELEDFVVEIDILSECRHPNIVQLVEAYFYEGKLWMLIEFCEGGAIDSIMMDLEKPLTETQIRYVCHEIVEGLRYLHEKKVIHRDLKAGNVLLTLDGDVKIADFGVSAKNKNTIQKRDSFIGTPYWMAPEVIMCETIRDNPYDYKADIWSLGITLIEFAQTEPPNHQMSPMRVLLKIQKGDPPKLDNPKKWSPEFNNFIAKCLIKDYNSRPNAAELLEHPFLKQVKPVEDKRFLLALISEYKAEVVEYVTEVNEDDDINNKDSLSRQDSSVENPPSTDGQIPPTPTTPNVEEVKKSTKRIPAPPPPVLSDPVTSTNGNDKDHAALEALQESIEEAEEEIEDQVNESQGQEIQEDDVVDEEQPPQLVTTTDSSLSNEHKLVDQNKIALFTDDNNPILNCDPEDISNCDDLTPCHTPQMNESVFDDDNCQVTILSNHSTIINTVSQSTPEDHRNISIVTIDDGKPISIQTSEVQSNNKQERAINDNYASIDKSTKGRIIIQTDKQTQKPLSNKNDDVVMPTSNANIKTTIKVNLNLKSENERQRQPNSPKRIPAEDNHVTTKIDQVTPIICSRNYGNHERNNHHHHHGHHHHGHHHKNVQSPPIELNNKSLKRESSNSSSSNFGSVGSSDKENVISNSANNNNNRMQQANDQSSAAVLIRKKQRDMESPSRRDKKSAVSNNHSAQKKTLKTKTRKFVVDGVVVTTTTQKVIDGESDKNNDQYLRKQELRELKMLQKHEIKQLQELECRSIAAYDAQEKKFDIEMAALKKSYDSDLESLIRQQKMLVEKGEEHQQVELKLAVRRIKQDQERELKNFREALKAEHKLLKQEVDQLPKDKRKEEYRIRKDRLDKIHADKERQFIESLNRQYEYNINKLNQSHREKLAMMERQFLQQKQQLLRAREAAIWELEEKHIYNKYSLLKKQLNESFFLQRHQMLDRHEKELEHYKRWISLQEEELLKRQAIEKRSLPKRIRSEMKTREMMYRESLRISMANLNNAFSNEDEREKLKRFQESEKQRYKDEQARQELKHQKQIESLKNRCLTVIHELEQIQKDKKKALCEHEILKLNMLEEEHAEELKQWKSQLKPRKQKLEEEFIRQIEDQERFYATTSATAAVFD</sequence>
<dbReference type="Pfam" id="PF00069">
    <property type="entry name" value="Pkinase"/>
    <property type="match status" value="1"/>
</dbReference>
<evidence type="ECO:0000313" key="13">
    <source>
        <dbReference type="Proteomes" id="UP000790347"/>
    </source>
</evidence>
<dbReference type="PANTHER" id="PTHR46538:SF3">
    <property type="entry name" value="PROTEIN KINASE DOMAIN-CONTAINING PROTEIN"/>
    <property type="match status" value="1"/>
</dbReference>
<dbReference type="InterPro" id="IPR051585">
    <property type="entry name" value="STE20_Ser/Thr_Kinases"/>
</dbReference>
<reference evidence="12" key="1">
    <citation type="submission" date="2013-05" db="EMBL/GenBank/DDBJ databases">
        <authorList>
            <person name="Yim A.K.Y."/>
            <person name="Chan T.F."/>
            <person name="Ji K.M."/>
            <person name="Liu X.Y."/>
            <person name="Zhou J.W."/>
            <person name="Li R.Q."/>
            <person name="Yang K.Y."/>
            <person name="Li J."/>
            <person name="Li M."/>
            <person name="Law P.T.W."/>
            <person name="Wu Y.L."/>
            <person name="Cai Z.L."/>
            <person name="Qin H."/>
            <person name="Bao Y."/>
            <person name="Leung R.K.K."/>
            <person name="Ng P.K.S."/>
            <person name="Zou J."/>
            <person name="Zhong X.J."/>
            <person name="Ran P.X."/>
            <person name="Zhong N.S."/>
            <person name="Liu Z.G."/>
            <person name="Tsui S.K.W."/>
        </authorList>
    </citation>
    <scope>NUCLEOTIDE SEQUENCE</scope>
    <source>
        <strain evidence="12">Derf</strain>
        <tissue evidence="12">Whole organism</tissue>
    </source>
</reference>
<dbReference type="SUPFAM" id="SSF56112">
    <property type="entry name" value="Protein kinase-like (PK-like)"/>
    <property type="match status" value="1"/>
</dbReference>
<dbReference type="SMART" id="SM00220">
    <property type="entry name" value="S_TKc"/>
    <property type="match status" value="1"/>
</dbReference>
<dbReference type="FunFam" id="1.10.510.10:FF:001091">
    <property type="entry name" value="STE family protein kinase"/>
    <property type="match status" value="1"/>
</dbReference>
<feature type="coiled-coil region" evidence="8">
    <location>
        <begin position="1095"/>
        <end position="1143"/>
    </location>
</feature>
<dbReference type="PROSITE" id="PS50011">
    <property type="entry name" value="PROTEIN_KINASE_DOM"/>
    <property type="match status" value="1"/>
</dbReference>
<dbReference type="InterPro" id="IPR017441">
    <property type="entry name" value="Protein_kinase_ATP_BS"/>
</dbReference>
<dbReference type="EMBL" id="ASGP02000002">
    <property type="protein sequence ID" value="KAH9521944.1"/>
    <property type="molecule type" value="Genomic_DNA"/>
</dbReference>
<gene>
    <name evidence="12" type="ORF">DERF_005557</name>
    <name evidence="11" type="ORF">HUG17_3466</name>
</gene>
<keyword evidence="3" id="KW-0808">Transferase</keyword>
<evidence type="ECO:0000313" key="11">
    <source>
        <dbReference type="EMBL" id="KAH7639433.1"/>
    </source>
</evidence>
<dbReference type="AlphaFoldDB" id="A0A922I499"/>
<keyword evidence="8" id="KW-0175">Coiled coil</keyword>
<feature type="compositionally biased region" description="Polar residues" evidence="9">
    <location>
        <begin position="344"/>
        <end position="357"/>
    </location>
</feature>
<keyword evidence="4 7" id="KW-0547">Nucleotide-binding</keyword>
<keyword evidence="13" id="KW-1185">Reference proteome</keyword>
<reference evidence="11" key="2">
    <citation type="submission" date="2020-06" db="EMBL/GenBank/DDBJ databases">
        <authorList>
            <person name="Ji K."/>
            <person name="Li J."/>
        </authorList>
    </citation>
    <scope>NUCLEOTIDE SEQUENCE</scope>
    <source>
        <strain evidence="11">JKM2019</strain>
        <tissue evidence="11">Whole body</tissue>
    </source>
</reference>
<dbReference type="Gene3D" id="1.10.510.10">
    <property type="entry name" value="Transferase(Phosphotransferase) domain 1"/>
    <property type="match status" value="1"/>
</dbReference>
<evidence type="ECO:0000256" key="9">
    <source>
        <dbReference type="SAM" id="MobiDB-lite"/>
    </source>
</evidence>
<evidence type="ECO:0000256" key="3">
    <source>
        <dbReference type="ARBA" id="ARBA00022679"/>
    </source>
</evidence>
<feature type="compositionally biased region" description="Polar residues" evidence="9">
    <location>
        <begin position="578"/>
        <end position="588"/>
    </location>
</feature>
<reference evidence="12" key="4">
    <citation type="journal article" date="2022" name="Res Sq">
        <title>Comparative Genomics Reveals Insights into the Divergent Evolution of Astigmatic Mites and Household Pest Adaptations.</title>
        <authorList>
            <person name="Xiong Q."/>
            <person name="Wan A.T.-Y."/>
            <person name="Liu X.-Y."/>
            <person name="Fung C.S.-H."/>
            <person name="Xiao X."/>
            <person name="Malainual N."/>
            <person name="Hou J."/>
            <person name="Wang L."/>
            <person name="Wang M."/>
            <person name="Yang K."/>
            <person name="Cui Y."/>
            <person name="Leung E."/>
            <person name="Nong W."/>
            <person name="Shin S.-K."/>
            <person name="Au S."/>
            <person name="Jeong K.Y."/>
            <person name="Chew F.T."/>
            <person name="Hui J."/>
            <person name="Leung T.F."/>
            <person name="Tungtrongchitr A."/>
            <person name="Zhong N."/>
            <person name="Liu Z."/>
            <person name="Tsui S."/>
        </authorList>
    </citation>
    <scope>NUCLEOTIDE SEQUENCE</scope>
    <source>
        <strain evidence="12">Derf</strain>
        <tissue evidence="12">Whole organism</tissue>
    </source>
</reference>
<dbReference type="PROSITE" id="PS00108">
    <property type="entry name" value="PROTEIN_KINASE_ST"/>
    <property type="match status" value="1"/>
</dbReference>
<keyword evidence="5 11" id="KW-0418">Kinase</keyword>
<feature type="region of interest" description="Disordered" evidence="9">
    <location>
        <begin position="412"/>
        <end position="439"/>
    </location>
</feature>
<dbReference type="InterPro" id="IPR008271">
    <property type="entry name" value="Ser/Thr_kinase_AS"/>
</dbReference>
<feature type="domain" description="Protein kinase" evidence="10">
    <location>
        <begin position="42"/>
        <end position="300"/>
    </location>
</feature>
<feature type="compositionally biased region" description="Acidic residues" evidence="9">
    <location>
        <begin position="412"/>
        <end position="421"/>
    </location>
</feature>
<dbReference type="Pfam" id="PF12474">
    <property type="entry name" value="PKK"/>
    <property type="match status" value="2"/>
</dbReference>
<feature type="compositionally biased region" description="Basic and acidic residues" evidence="9">
    <location>
        <begin position="628"/>
        <end position="637"/>
    </location>
</feature>
<protein>
    <submittedName>
        <fullName evidence="11">Cdc42 binding protein kinase alpha-like protein</fullName>
    </submittedName>
</protein>
<dbReference type="InterPro" id="IPR011009">
    <property type="entry name" value="Kinase-like_dom_sf"/>
</dbReference>
<feature type="region of interest" description="Disordered" evidence="9">
    <location>
        <begin position="609"/>
        <end position="767"/>
    </location>
</feature>
<dbReference type="InterPro" id="IPR022165">
    <property type="entry name" value="PKK"/>
</dbReference>
<dbReference type="PANTHER" id="PTHR46538">
    <property type="entry name" value="PROTEIN KINASE DOMAIN-CONTAINING PROTEIN"/>
    <property type="match status" value="1"/>
</dbReference>
<evidence type="ECO:0000313" key="12">
    <source>
        <dbReference type="EMBL" id="KAH9521944.1"/>
    </source>
</evidence>
<dbReference type="GO" id="GO:0005524">
    <property type="term" value="F:ATP binding"/>
    <property type="evidence" value="ECO:0007669"/>
    <property type="project" value="UniProtKB-UniRule"/>
</dbReference>
<organism evidence="12 13">
    <name type="scientific">Dermatophagoides farinae</name>
    <name type="common">American house dust mite</name>
    <dbReference type="NCBI Taxonomy" id="6954"/>
    <lineage>
        <taxon>Eukaryota</taxon>
        <taxon>Metazoa</taxon>
        <taxon>Ecdysozoa</taxon>
        <taxon>Arthropoda</taxon>
        <taxon>Chelicerata</taxon>
        <taxon>Arachnida</taxon>
        <taxon>Acari</taxon>
        <taxon>Acariformes</taxon>
        <taxon>Sarcoptiformes</taxon>
        <taxon>Astigmata</taxon>
        <taxon>Psoroptidia</taxon>
        <taxon>Analgoidea</taxon>
        <taxon>Pyroglyphidae</taxon>
        <taxon>Dermatophagoidinae</taxon>
        <taxon>Dermatophagoides</taxon>
    </lineage>
</organism>
<dbReference type="Proteomes" id="UP000790347">
    <property type="component" value="Unassembled WGS sequence"/>
</dbReference>
<dbReference type="EMBL" id="SDOV01000007">
    <property type="protein sequence ID" value="KAH7639433.1"/>
    <property type="molecule type" value="Genomic_DNA"/>
</dbReference>
<evidence type="ECO:0000259" key="10">
    <source>
        <dbReference type="PROSITE" id="PS50011"/>
    </source>
</evidence>
<dbReference type="InterPro" id="IPR000719">
    <property type="entry name" value="Prot_kinase_dom"/>
</dbReference>
<dbReference type="Proteomes" id="UP000828236">
    <property type="component" value="Unassembled WGS sequence"/>
</dbReference>
<feature type="region of interest" description="Disordered" evidence="9">
    <location>
        <begin position="335"/>
        <end position="397"/>
    </location>
</feature>
<keyword evidence="6 7" id="KW-0067">ATP-binding</keyword>